<feature type="region of interest" description="Disordered" evidence="1">
    <location>
        <begin position="133"/>
        <end position="163"/>
    </location>
</feature>
<dbReference type="Proteomes" id="UP001311232">
    <property type="component" value="Unassembled WGS sequence"/>
</dbReference>
<protein>
    <recommendedName>
        <fullName evidence="2">Serine-threonine/tyrosine-protein kinase catalytic domain-containing protein</fullName>
    </recommendedName>
</protein>
<feature type="region of interest" description="Disordered" evidence="1">
    <location>
        <begin position="196"/>
        <end position="240"/>
    </location>
</feature>
<dbReference type="Pfam" id="PF07714">
    <property type="entry name" value="PK_Tyr_Ser-Thr"/>
    <property type="match status" value="1"/>
</dbReference>
<evidence type="ECO:0000313" key="4">
    <source>
        <dbReference type="Proteomes" id="UP001311232"/>
    </source>
</evidence>
<name>A0AAV9SJE0_9TELE</name>
<dbReference type="Gene3D" id="1.10.510.10">
    <property type="entry name" value="Transferase(Phosphotransferase) domain 1"/>
    <property type="match status" value="1"/>
</dbReference>
<gene>
    <name evidence="3" type="ORF">CRENBAI_012144</name>
</gene>
<organism evidence="3 4">
    <name type="scientific">Crenichthys baileyi</name>
    <name type="common">White River springfish</name>
    <dbReference type="NCBI Taxonomy" id="28760"/>
    <lineage>
        <taxon>Eukaryota</taxon>
        <taxon>Metazoa</taxon>
        <taxon>Chordata</taxon>
        <taxon>Craniata</taxon>
        <taxon>Vertebrata</taxon>
        <taxon>Euteleostomi</taxon>
        <taxon>Actinopterygii</taxon>
        <taxon>Neopterygii</taxon>
        <taxon>Teleostei</taxon>
        <taxon>Neoteleostei</taxon>
        <taxon>Acanthomorphata</taxon>
        <taxon>Ovalentaria</taxon>
        <taxon>Atherinomorphae</taxon>
        <taxon>Cyprinodontiformes</taxon>
        <taxon>Goodeidae</taxon>
        <taxon>Crenichthys</taxon>
    </lineage>
</organism>
<dbReference type="SUPFAM" id="SSF56112">
    <property type="entry name" value="Protein kinase-like (PK-like)"/>
    <property type="match status" value="1"/>
</dbReference>
<evidence type="ECO:0000313" key="3">
    <source>
        <dbReference type="EMBL" id="KAK5621208.1"/>
    </source>
</evidence>
<accession>A0AAV9SJE0</accession>
<dbReference type="GO" id="GO:0004672">
    <property type="term" value="F:protein kinase activity"/>
    <property type="evidence" value="ECO:0007669"/>
    <property type="project" value="InterPro"/>
</dbReference>
<proteinExistence type="predicted"/>
<comment type="caution">
    <text evidence="3">The sequence shown here is derived from an EMBL/GenBank/DDBJ whole genome shotgun (WGS) entry which is preliminary data.</text>
</comment>
<reference evidence="3 4" key="1">
    <citation type="submission" date="2021-06" db="EMBL/GenBank/DDBJ databases">
        <authorList>
            <person name="Palmer J.M."/>
        </authorList>
    </citation>
    <scope>NUCLEOTIDE SEQUENCE [LARGE SCALE GENOMIC DNA]</scope>
    <source>
        <strain evidence="3 4">MEX-2019</strain>
        <tissue evidence="3">Muscle</tissue>
    </source>
</reference>
<sequence>MEEVRDPPDLLVPDDAWLISWFRLSRTVILELCMELASVLQRETRRNRGSLECEPPQRDQSQVYCAVKIIPSPRSHTQIDTTLYDVMKQCWDEDPLSRPSFSSLVTTVGSMLGAEYRQNYLQLTEDFLKGENPAVVQSTRSLSRRAEDEMDERKNNTTGSPASEIEVHLLEADPEELGPSHSTYIMPVSDVTIETSTAPDAVSPLLTGHATIPESKESSPEAAEPPSPSCSHEEEEESCL</sequence>
<keyword evidence="4" id="KW-1185">Reference proteome</keyword>
<dbReference type="EMBL" id="JAHHUM010000313">
    <property type="protein sequence ID" value="KAK5621208.1"/>
    <property type="molecule type" value="Genomic_DNA"/>
</dbReference>
<feature type="domain" description="Serine-threonine/tyrosine-protein kinase catalytic" evidence="2">
    <location>
        <begin position="62"/>
        <end position="106"/>
    </location>
</feature>
<evidence type="ECO:0000259" key="2">
    <source>
        <dbReference type="Pfam" id="PF07714"/>
    </source>
</evidence>
<dbReference type="AlphaFoldDB" id="A0AAV9SJE0"/>
<dbReference type="InterPro" id="IPR001245">
    <property type="entry name" value="Ser-Thr/Tyr_kinase_cat_dom"/>
</dbReference>
<evidence type="ECO:0000256" key="1">
    <source>
        <dbReference type="SAM" id="MobiDB-lite"/>
    </source>
</evidence>
<dbReference type="InterPro" id="IPR011009">
    <property type="entry name" value="Kinase-like_dom_sf"/>
</dbReference>
<feature type="compositionally biased region" description="Basic and acidic residues" evidence="1">
    <location>
        <begin position="144"/>
        <end position="155"/>
    </location>
</feature>